<dbReference type="HAMAP" id="MF_00920">
    <property type="entry name" value="FtsY"/>
    <property type="match status" value="1"/>
</dbReference>
<dbReference type="SMART" id="SM00963">
    <property type="entry name" value="SRP54_N"/>
    <property type="match status" value="1"/>
</dbReference>
<dbReference type="InterPro" id="IPR027417">
    <property type="entry name" value="P-loop_NTPase"/>
</dbReference>
<feature type="binding site" evidence="9">
    <location>
        <begin position="113"/>
        <end position="120"/>
    </location>
    <ligand>
        <name>GTP</name>
        <dbReference type="ChEBI" id="CHEBI:37565"/>
    </ligand>
</feature>
<dbReference type="SUPFAM" id="SSF52540">
    <property type="entry name" value="P-loop containing nucleoside triphosphate hydrolases"/>
    <property type="match status" value="1"/>
</dbReference>
<dbReference type="InterPro" id="IPR042101">
    <property type="entry name" value="SRP54_N_sf"/>
</dbReference>
<dbReference type="InterPro" id="IPR000897">
    <property type="entry name" value="SRP54_GTPase_dom"/>
</dbReference>
<evidence type="ECO:0000256" key="6">
    <source>
        <dbReference type="ARBA" id="ARBA00023136"/>
    </source>
</evidence>
<dbReference type="RefSeq" id="WP_015514047.1">
    <property type="nucleotide sequence ID" value="NZ_JAQCWV010000001.1"/>
</dbReference>
<keyword evidence="7 9" id="KW-0675">Receptor</keyword>
<dbReference type="OrthoDB" id="9804720at2"/>
<dbReference type="FunFam" id="3.40.50.300:FF:000053">
    <property type="entry name" value="Signal recognition particle receptor FtsY"/>
    <property type="match status" value="1"/>
</dbReference>
<dbReference type="EC" id="3.6.5.4" evidence="9"/>
<evidence type="ECO:0000256" key="7">
    <source>
        <dbReference type="ARBA" id="ARBA00023170"/>
    </source>
</evidence>
<dbReference type="NCBIfam" id="TIGR00064">
    <property type="entry name" value="ftsY"/>
    <property type="match status" value="1"/>
</dbReference>
<dbReference type="GO" id="GO:0003924">
    <property type="term" value="F:GTPase activity"/>
    <property type="evidence" value="ECO:0007669"/>
    <property type="project" value="UniProtKB-UniRule"/>
</dbReference>
<comment type="subcellular location">
    <subcellularLocation>
        <location evidence="9">Cell membrane</location>
        <topology evidence="9">Peripheral membrane protein</topology>
        <orientation evidence="9">Cytoplasmic side</orientation>
    </subcellularLocation>
    <subcellularLocation>
        <location evidence="9">Cytoplasm</location>
    </subcellularLocation>
</comment>
<dbReference type="FunFam" id="1.20.120.140:FF:000002">
    <property type="entry name" value="Signal recognition particle receptor FtsY"/>
    <property type="match status" value="1"/>
</dbReference>
<keyword evidence="1 9" id="KW-1003">Cell membrane</keyword>
<dbReference type="GO" id="GO:0005047">
    <property type="term" value="F:signal recognition particle binding"/>
    <property type="evidence" value="ECO:0007669"/>
    <property type="project" value="TreeGrafter"/>
</dbReference>
<comment type="catalytic activity">
    <reaction evidence="8 9">
        <text>GTP + H2O = GDP + phosphate + H(+)</text>
        <dbReference type="Rhea" id="RHEA:19669"/>
        <dbReference type="ChEBI" id="CHEBI:15377"/>
        <dbReference type="ChEBI" id="CHEBI:15378"/>
        <dbReference type="ChEBI" id="CHEBI:37565"/>
        <dbReference type="ChEBI" id="CHEBI:43474"/>
        <dbReference type="ChEBI" id="CHEBI:58189"/>
        <dbReference type="EC" id="3.6.5.4"/>
    </reaction>
</comment>
<dbReference type="Gene3D" id="3.40.50.300">
    <property type="entry name" value="P-loop containing nucleotide triphosphate hydrolases"/>
    <property type="match status" value="1"/>
</dbReference>
<dbReference type="Gene3D" id="1.20.120.140">
    <property type="entry name" value="Signal recognition particle SRP54, nucleotide-binding domain"/>
    <property type="match status" value="1"/>
</dbReference>
<dbReference type="PANTHER" id="PTHR43134:SF1">
    <property type="entry name" value="SIGNAL RECOGNITION PARTICLE RECEPTOR SUBUNIT ALPHA"/>
    <property type="match status" value="1"/>
</dbReference>
<dbReference type="SUPFAM" id="SSF47364">
    <property type="entry name" value="Domain of the SRP/SRP receptor G-proteins"/>
    <property type="match status" value="1"/>
</dbReference>
<dbReference type="InterPro" id="IPR003593">
    <property type="entry name" value="AAA+_ATPase"/>
</dbReference>
<dbReference type="SMART" id="SM00962">
    <property type="entry name" value="SRP54"/>
    <property type="match status" value="1"/>
</dbReference>
<comment type="subunit">
    <text evidence="9">Part of the signal recognition particle protein translocation system, which is composed of SRP and FtsY.</text>
</comment>
<evidence type="ECO:0000256" key="9">
    <source>
        <dbReference type="HAMAP-Rule" id="MF_00920"/>
    </source>
</evidence>
<dbReference type="Pfam" id="PF00448">
    <property type="entry name" value="SRP54"/>
    <property type="match status" value="1"/>
</dbReference>
<evidence type="ECO:0000256" key="2">
    <source>
        <dbReference type="ARBA" id="ARBA00022490"/>
    </source>
</evidence>
<evidence type="ECO:0000313" key="12">
    <source>
        <dbReference type="EMBL" id="RGC48842.1"/>
    </source>
</evidence>
<feature type="binding site" evidence="9">
    <location>
        <begin position="195"/>
        <end position="199"/>
    </location>
    <ligand>
        <name>GTP</name>
        <dbReference type="ChEBI" id="CHEBI:37565"/>
    </ligand>
</feature>
<evidence type="ECO:0000256" key="4">
    <source>
        <dbReference type="ARBA" id="ARBA00022801"/>
    </source>
</evidence>
<keyword evidence="4 9" id="KW-0378">Hydrolase</keyword>
<dbReference type="EMBL" id="QVFD01000004">
    <property type="protein sequence ID" value="RGC48842.1"/>
    <property type="molecule type" value="Genomic_DNA"/>
</dbReference>
<comment type="caution">
    <text evidence="11">The sequence shown here is derived from an EMBL/GenBank/DDBJ whole genome shotgun (WGS) entry which is preliminary data.</text>
</comment>
<dbReference type="InterPro" id="IPR036225">
    <property type="entry name" value="SRP/SRP_N"/>
</dbReference>
<feature type="domain" description="SRP54-type proteins GTP-binding" evidence="10">
    <location>
        <begin position="280"/>
        <end position="293"/>
    </location>
</feature>
<dbReference type="AlphaFoldDB" id="A0A3E2TPD1"/>
<keyword evidence="2 9" id="KW-0963">Cytoplasm</keyword>
<comment type="function">
    <text evidence="9">Involved in targeting and insertion of nascent membrane proteins into the cytoplasmic membrane. Acts as a receptor for the complex formed by the signal recognition particle (SRP) and the ribosome-nascent chain (RNC).</text>
</comment>
<evidence type="ECO:0000256" key="1">
    <source>
        <dbReference type="ARBA" id="ARBA00022475"/>
    </source>
</evidence>
<proteinExistence type="inferred from homology"/>
<dbReference type="SMART" id="SM00382">
    <property type="entry name" value="AAA"/>
    <property type="match status" value="1"/>
</dbReference>
<protein>
    <recommendedName>
        <fullName evidence="9">Signal recognition particle receptor FtsY</fullName>
        <shortName evidence="9">SRP receptor</shortName>
        <ecNumber evidence="9">3.6.5.4</ecNumber>
    </recommendedName>
</protein>
<evidence type="ECO:0000313" key="11">
    <source>
        <dbReference type="EMBL" id="RGB80232.1"/>
    </source>
</evidence>
<dbReference type="Proteomes" id="UP000261231">
    <property type="component" value="Unassembled WGS sequence"/>
</dbReference>
<keyword evidence="6 9" id="KW-0472">Membrane</keyword>
<evidence type="ECO:0000313" key="13">
    <source>
        <dbReference type="Proteomes" id="UP000260773"/>
    </source>
</evidence>
<keyword evidence="5 9" id="KW-0342">GTP-binding</keyword>
<sequence>MSEEKKGFFSRLVEGLTKTRNNIMSGFDAIFSGFSNIDEDFYEELEEVLVMADLGIHTTENIIEELKRKVKEQHIKEPQACKQLLADTIKEQMRVDEEAYQFEHQTSVVLVIGVNGVGKTTTIGKLAGQYKKAGKKVVLAAADTFRAAAIEQLTEWAHRAGVDIIAGQEGSDPASVIYDAIAAAKARKADILLCDTAGRLHNKKNLMEELKKINRIIEREYPEAYRENLIVLDGTTGQNALVQAKQFKETADITGIVLTKLDGTAKGGIAIAIQAELGVPVKYIGIGEKIEDLQKFDTDAFVDALFTPAEEN</sequence>
<dbReference type="EMBL" id="QVEP01000012">
    <property type="protein sequence ID" value="RGB80232.1"/>
    <property type="molecule type" value="Genomic_DNA"/>
</dbReference>
<evidence type="ECO:0000313" key="14">
    <source>
        <dbReference type="Proteomes" id="UP000261231"/>
    </source>
</evidence>
<evidence type="ECO:0000256" key="8">
    <source>
        <dbReference type="ARBA" id="ARBA00048027"/>
    </source>
</evidence>
<reference evidence="13 14" key="1">
    <citation type="submission" date="2018-08" db="EMBL/GenBank/DDBJ databases">
        <title>A genome reference for cultivated species of the human gut microbiota.</title>
        <authorList>
            <person name="Zou Y."/>
            <person name="Xue W."/>
            <person name="Luo G."/>
        </authorList>
    </citation>
    <scope>NUCLEOTIDE SEQUENCE [LARGE SCALE GENOMIC DNA]</scope>
    <source>
        <strain evidence="11 13">AF45-17</strain>
        <strain evidence="12 14">AM28-39</strain>
    </source>
</reference>
<accession>A0A3E2TPD1</accession>
<evidence type="ECO:0000256" key="5">
    <source>
        <dbReference type="ARBA" id="ARBA00023134"/>
    </source>
</evidence>
<dbReference type="InterPro" id="IPR004390">
    <property type="entry name" value="SR_rcpt_FtsY"/>
</dbReference>
<dbReference type="InterPro" id="IPR013822">
    <property type="entry name" value="Signal_recog_particl_SRP54_hlx"/>
</dbReference>
<comment type="similarity">
    <text evidence="9">Belongs to the GTP-binding SRP family. FtsY subfamily.</text>
</comment>
<evidence type="ECO:0000256" key="3">
    <source>
        <dbReference type="ARBA" id="ARBA00022741"/>
    </source>
</evidence>
<dbReference type="GO" id="GO:0005525">
    <property type="term" value="F:GTP binding"/>
    <property type="evidence" value="ECO:0007669"/>
    <property type="project" value="UniProtKB-UniRule"/>
</dbReference>
<organism evidence="11 13">
    <name type="scientific">Coprococcus catus</name>
    <dbReference type="NCBI Taxonomy" id="116085"/>
    <lineage>
        <taxon>Bacteria</taxon>
        <taxon>Bacillati</taxon>
        <taxon>Bacillota</taxon>
        <taxon>Clostridia</taxon>
        <taxon>Lachnospirales</taxon>
        <taxon>Lachnospiraceae</taxon>
        <taxon>Coprococcus</taxon>
    </lineage>
</organism>
<dbReference type="GO" id="GO:0005737">
    <property type="term" value="C:cytoplasm"/>
    <property type="evidence" value="ECO:0007669"/>
    <property type="project" value="UniProtKB-SubCell"/>
</dbReference>
<dbReference type="PROSITE" id="PS00300">
    <property type="entry name" value="SRP54"/>
    <property type="match status" value="1"/>
</dbReference>
<gene>
    <name evidence="9 11" type="primary">ftsY</name>
    <name evidence="11" type="ORF">DW070_06695</name>
    <name evidence="12" type="ORF">DW747_06110</name>
</gene>
<keyword evidence="3 9" id="KW-0547">Nucleotide-binding</keyword>
<keyword evidence="14" id="KW-1185">Reference proteome</keyword>
<feature type="binding site" evidence="9">
    <location>
        <begin position="259"/>
        <end position="262"/>
    </location>
    <ligand>
        <name>GTP</name>
        <dbReference type="ChEBI" id="CHEBI:37565"/>
    </ligand>
</feature>
<dbReference type="PANTHER" id="PTHR43134">
    <property type="entry name" value="SIGNAL RECOGNITION PARTICLE RECEPTOR SUBUNIT ALPHA"/>
    <property type="match status" value="1"/>
</dbReference>
<evidence type="ECO:0000259" key="10">
    <source>
        <dbReference type="PROSITE" id="PS00300"/>
    </source>
</evidence>
<dbReference type="Proteomes" id="UP000260773">
    <property type="component" value="Unassembled WGS sequence"/>
</dbReference>
<dbReference type="Pfam" id="PF02881">
    <property type="entry name" value="SRP54_N"/>
    <property type="match status" value="1"/>
</dbReference>
<name>A0A3E2TPD1_9FIRM</name>
<dbReference type="GO" id="GO:0005886">
    <property type="term" value="C:plasma membrane"/>
    <property type="evidence" value="ECO:0007669"/>
    <property type="project" value="UniProtKB-SubCell"/>
</dbReference>
<dbReference type="GO" id="GO:0006614">
    <property type="term" value="P:SRP-dependent cotranslational protein targeting to membrane"/>
    <property type="evidence" value="ECO:0007669"/>
    <property type="project" value="InterPro"/>
</dbReference>